<sequence>MASPSPFPPTARADDPIWKGRLEISGTSHIPGICDTTNGGECIFPVRHGKHRGQIFDSGTTVAGRYHHTYTGEKEHAMFVVKKEPCSHGCPKKGNICYRGQCYDYAPKDVKYGGGVLEEFHLDEIIDKGLDECVAYPFPETHLIPQAQSLRLHPHYDEAWSGSPLDEELAKFGFS</sequence>
<keyword evidence="2" id="KW-1185">Reference proteome</keyword>
<proteinExistence type="predicted"/>
<accession>A0A9Q8QCQ6</accession>
<gene>
    <name evidence="1" type="ORF">JDV02_002959</name>
</gene>
<dbReference type="KEGG" id="ptkz:JDV02_002959"/>
<evidence type="ECO:0000313" key="2">
    <source>
        <dbReference type="Proteomes" id="UP000829364"/>
    </source>
</evidence>
<dbReference type="EMBL" id="CP086355">
    <property type="protein sequence ID" value="UNI16531.1"/>
    <property type="molecule type" value="Genomic_DNA"/>
</dbReference>
<organism evidence="1 2">
    <name type="scientific">Purpureocillium takamizusanense</name>
    <dbReference type="NCBI Taxonomy" id="2060973"/>
    <lineage>
        <taxon>Eukaryota</taxon>
        <taxon>Fungi</taxon>
        <taxon>Dikarya</taxon>
        <taxon>Ascomycota</taxon>
        <taxon>Pezizomycotina</taxon>
        <taxon>Sordariomycetes</taxon>
        <taxon>Hypocreomycetidae</taxon>
        <taxon>Hypocreales</taxon>
        <taxon>Ophiocordycipitaceae</taxon>
        <taxon>Purpureocillium</taxon>
    </lineage>
</organism>
<name>A0A9Q8QCQ6_9HYPO</name>
<evidence type="ECO:0000313" key="1">
    <source>
        <dbReference type="EMBL" id="UNI16531.1"/>
    </source>
</evidence>
<dbReference type="GeneID" id="72064919"/>
<protein>
    <submittedName>
        <fullName evidence="1">Uncharacterized protein</fullName>
    </submittedName>
</protein>
<dbReference type="AlphaFoldDB" id="A0A9Q8QCQ6"/>
<dbReference type="RefSeq" id="XP_047840012.1">
    <property type="nucleotide sequence ID" value="XM_047984040.1"/>
</dbReference>
<dbReference type="Proteomes" id="UP000829364">
    <property type="component" value="Chromosome 2"/>
</dbReference>
<reference evidence="1" key="1">
    <citation type="submission" date="2021-11" db="EMBL/GenBank/DDBJ databases">
        <title>Purpureocillium_takamizusanense_genome.</title>
        <authorList>
            <person name="Nguyen N.-H."/>
        </authorList>
    </citation>
    <scope>NUCLEOTIDE SEQUENCE</scope>
    <source>
        <strain evidence="1">PT3</strain>
    </source>
</reference>